<evidence type="ECO:0000313" key="3">
    <source>
        <dbReference type="Proteomes" id="UP000018144"/>
    </source>
</evidence>
<accession>U4KWJ1</accession>
<name>U4KWJ1_PYROM</name>
<evidence type="ECO:0000256" key="1">
    <source>
        <dbReference type="SAM" id="MobiDB-lite"/>
    </source>
</evidence>
<protein>
    <submittedName>
        <fullName evidence="2">Uncharacterized protein</fullName>
    </submittedName>
</protein>
<reference evidence="2 3" key="1">
    <citation type="journal article" date="2013" name="PLoS Genet.">
        <title>The genome and development-dependent transcriptomes of Pyronema confluens: a window into fungal evolution.</title>
        <authorList>
            <person name="Traeger S."/>
            <person name="Altegoer F."/>
            <person name="Freitag M."/>
            <person name="Gabaldon T."/>
            <person name="Kempken F."/>
            <person name="Kumar A."/>
            <person name="Marcet-Houben M."/>
            <person name="Poggeler S."/>
            <person name="Stajich J.E."/>
            <person name="Nowrousian M."/>
        </authorList>
    </citation>
    <scope>NUCLEOTIDE SEQUENCE [LARGE SCALE GENOMIC DNA]</scope>
    <source>
        <strain evidence="3">CBS 100304</strain>
        <tissue evidence="2">Vegetative mycelium</tissue>
    </source>
</reference>
<organism evidence="2 3">
    <name type="scientific">Pyronema omphalodes (strain CBS 100304)</name>
    <name type="common">Pyronema confluens</name>
    <dbReference type="NCBI Taxonomy" id="1076935"/>
    <lineage>
        <taxon>Eukaryota</taxon>
        <taxon>Fungi</taxon>
        <taxon>Dikarya</taxon>
        <taxon>Ascomycota</taxon>
        <taxon>Pezizomycotina</taxon>
        <taxon>Pezizomycetes</taxon>
        <taxon>Pezizales</taxon>
        <taxon>Pyronemataceae</taxon>
        <taxon>Pyronema</taxon>
    </lineage>
</organism>
<keyword evidence="3" id="KW-1185">Reference proteome</keyword>
<dbReference type="EMBL" id="HF935283">
    <property type="protein sequence ID" value="CCX06257.1"/>
    <property type="molecule type" value="Genomic_DNA"/>
</dbReference>
<feature type="region of interest" description="Disordered" evidence="1">
    <location>
        <begin position="1"/>
        <end position="39"/>
    </location>
</feature>
<sequence length="39" mass="4615">MRKEALETDTTSEKPAMIAEGRRNEQFENSIENTDRLFR</sequence>
<dbReference type="Proteomes" id="UP000018144">
    <property type="component" value="Unassembled WGS sequence"/>
</dbReference>
<evidence type="ECO:0000313" key="2">
    <source>
        <dbReference type="EMBL" id="CCX06257.1"/>
    </source>
</evidence>
<dbReference type="AlphaFoldDB" id="U4KWJ1"/>
<proteinExistence type="predicted"/>
<gene>
    <name evidence="2" type="ORF">PCON_05844</name>
</gene>